<keyword evidence="5 6" id="KW-0472">Membrane</keyword>
<evidence type="ECO:0000313" key="10">
    <source>
        <dbReference type="Proteomes" id="UP000095766"/>
    </source>
</evidence>
<feature type="transmembrane region" description="Helical" evidence="6">
    <location>
        <begin position="46"/>
        <end position="67"/>
    </location>
</feature>
<evidence type="ECO:0000256" key="1">
    <source>
        <dbReference type="ARBA" id="ARBA00004651"/>
    </source>
</evidence>
<sequence>MKTEQNLDKRRIAKNTLLLYARMFLMILIGLYTSRVILKALGISDYGVYNVVGGMVSMFAFLNSAMVAASQRFISYELGCGDKERLNLVFCTSINIHAIIAVVIFILAETIGLWFVNTQLVIDPDRMVAANWVYQFSVLTFMVTVVSVPYNSCIVAHEHMKAFAYIGIVDACLRLGAVFLLLAFPYDKLIFYAFGVLAVSVVVRIFYGFYCKRNFEECTYRFIVDRRLLKRMFSFAGWSVLGNLGFSFKDQGSNIILNLFYGTSINAARGIAMQVSGLVSTFSSNFSMALFPQITKQYASGNVESCLSLVYSGARYTFYLLALVSIPFLINVDYVLKLWLGTVPEYTSIFLIISMVVSILYTVTGTVTTALQAAGEIKWFQIGICVIMLSELPIGYIFLLYGYPPYYALYPGILTGIVAIFFRIFLLKRYVPECNISHYLFTVFARSMAIGIATWIICNYIHSFFPDTFFTVILTSLISVVILLVLVFSFGLSSVERSMIRQKLELMTQRICKL</sequence>
<feature type="transmembrane region" description="Helical" evidence="6">
    <location>
        <begin position="407"/>
        <end position="427"/>
    </location>
</feature>
<reference evidence="11 12" key="2">
    <citation type="submission" date="2018-08" db="EMBL/GenBank/DDBJ databases">
        <title>A genome reference for cultivated species of the human gut microbiota.</title>
        <authorList>
            <person name="Zou Y."/>
            <person name="Xue W."/>
            <person name="Luo G."/>
        </authorList>
    </citation>
    <scope>NUCLEOTIDE SEQUENCE [LARGE SCALE GENOMIC DNA]</scope>
    <source>
        <strain evidence="9 12">AM27-46</strain>
        <strain evidence="8 11">TF08-13</strain>
    </source>
</reference>
<keyword evidence="2" id="KW-1003">Cell membrane</keyword>
<keyword evidence="4 6" id="KW-1133">Transmembrane helix</keyword>
<feature type="transmembrane region" description="Helical" evidence="6">
    <location>
        <begin position="346"/>
        <end position="367"/>
    </location>
</feature>
<evidence type="ECO:0000313" key="12">
    <source>
        <dbReference type="Proteomes" id="UP000284640"/>
    </source>
</evidence>
<evidence type="ECO:0000256" key="2">
    <source>
        <dbReference type="ARBA" id="ARBA00022475"/>
    </source>
</evidence>
<protein>
    <submittedName>
        <fullName evidence="8">Lipopolysaccharide biosynthesis protein</fullName>
    </submittedName>
    <submittedName>
        <fullName evidence="7">Transmembrane protein</fullName>
    </submittedName>
</protein>
<dbReference type="EMBL" id="CZAO01000012">
    <property type="protein sequence ID" value="CUP94794.1"/>
    <property type="molecule type" value="Genomic_DNA"/>
</dbReference>
<feature type="transmembrane region" description="Helical" evidence="6">
    <location>
        <begin position="162"/>
        <end position="183"/>
    </location>
</feature>
<evidence type="ECO:0000313" key="11">
    <source>
        <dbReference type="Proteomes" id="UP000260795"/>
    </source>
</evidence>
<dbReference type="EMBL" id="QSKL01000023">
    <property type="protein sequence ID" value="RHE56719.1"/>
    <property type="molecule type" value="Genomic_DNA"/>
</dbReference>
<evidence type="ECO:0000313" key="9">
    <source>
        <dbReference type="EMBL" id="RHE56719.1"/>
    </source>
</evidence>
<feature type="transmembrane region" description="Helical" evidence="6">
    <location>
        <begin position="318"/>
        <end position="340"/>
    </location>
</feature>
<proteinExistence type="predicted"/>
<evidence type="ECO:0000256" key="5">
    <source>
        <dbReference type="ARBA" id="ARBA00023136"/>
    </source>
</evidence>
<keyword evidence="3 6" id="KW-0812">Transmembrane</keyword>
<evidence type="ECO:0000256" key="4">
    <source>
        <dbReference type="ARBA" id="ARBA00022989"/>
    </source>
</evidence>
<dbReference type="PANTHER" id="PTHR30250:SF26">
    <property type="entry name" value="PSMA PROTEIN"/>
    <property type="match status" value="1"/>
</dbReference>
<dbReference type="AlphaFoldDB" id="A0A174SAG3"/>
<dbReference type="Proteomes" id="UP000095766">
    <property type="component" value="Unassembled WGS sequence"/>
</dbReference>
<feature type="transmembrane region" description="Helical" evidence="6">
    <location>
        <begin position="468"/>
        <end position="492"/>
    </location>
</feature>
<dbReference type="RefSeq" id="WP_057253768.1">
    <property type="nucleotide sequence ID" value="NZ_CP083677.1"/>
</dbReference>
<dbReference type="PANTHER" id="PTHR30250">
    <property type="entry name" value="PST FAMILY PREDICTED COLANIC ACID TRANSPORTER"/>
    <property type="match status" value="1"/>
</dbReference>
<dbReference type="Proteomes" id="UP000260795">
    <property type="component" value="Unassembled WGS sequence"/>
</dbReference>
<feature type="transmembrane region" description="Helical" evidence="6">
    <location>
        <begin position="88"/>
        <end position="112"/>
    </location>
</feature>
<dbReference type="GO" id="GO:0005886">
    <property type="term" value="C:plasma membrane"/>
    <property type="evidence" value="ECO:0007669"/>
    <property type="project" value="UniProtKB-SubCell"/>
</dbReference>
<reference evidence="7 10" key="1">
    <citation type="submission" date="2015-09" db="EMBL/GenBank/DDBJ databases">
        <authorList>
            <consortium name="Pathogen Informatics"/>
        </authorList>
    </citation>
    <scope>NUCLEOTIDE SEQUENCE [LARGE SCALE GENOMIC DNA]</scope>
    <source>
        <strain evidence="7 10">2789STDY5834898</strain>
    </source>
</reference>
<feature type="transmembrane region" description="Helical" evidence="6">
    <location>
        <begin position="439"/>
        <end position="462"/>
    </location>
</feature>
<gene>
    <name evidence="9" type="ORF">DW729_16970</name>
    <name evidence="8" type="ORF">DXC80_16930</name>
    <name evidence="7" type="ORF">ERS852510_02765</name>
</gene>
<dbReference type="Proteomes" id="UP000284640">
    <property type="component" value="Unassembled WGS sequence"/>
</dbReference>
<dbReference type="InterPro" id="IPR050833">
    <property type="entry name" value="Poly_Biosynth_Transport"/>
</dbReference>
<evidence type="ECO:0000313" key="8">
    <source>
        <dbReference type="EMBL" id="RGL10057.1"/>
    </source>
</evidence>
<evidence type="ECO:0000256" key="3">
    <source>
        <dbReference type="ARBA" id="ARBA00022692"/>
    </source>
</evidence>
<evidence type="ECO:0000256" key="6">
    <source>
        <dbReference type="SAM" id="Phobius"/>
    </source>
</evidence>
<comment type="subcellular location">
    <subcellularLocation>
        <location evidence="1">Cell membrane</location>
        <topology evidence="1">Multi-pass membrane protein</topology>
    </subcellularLocation>
</comment>
<evidence type="ECO:0000313" key="7">
    <source>
        <dbReference type="EMBL" id="CUP94794.1"/>
    </source>
</evidence>
<feature type="transmembrane region" description="Helical" evidence="6">
    <location>
        <begin position="379"/>
        <end position="401"/>
    </location>
</feature>
<dbReference type="EMBL" id="QSRK01000031">
    <property type="protein sequence ID" value="RGL10057.1"/>
    <property type="molecule type" value="Genomic_DNA"/>
</dbReference>
<feature type="transmembrane region" description="Helical" evidence="6">
    <location>
        <begin position="189"/>
        <end position="207"/>
    </location>
</feature>
<organism evidence="7 10">
    <name type="scientific">Bacteroides uniformis</name>
    <dbReference type="NCBI Taxonomy" id="820"/>
    <lineage>
        <taxon>Bacteria</taxon>
        <taxon>Pseudomonadati</taxon>
        <taxon>Bacteroidota</taxon>
        <taxon>Bacteroidia</taxon>
        <taxon>Bacteroidales</taxon>
        <taxon>Bacteroidaceae</taxon>
        <taxon>Bacteroides</taxon>
    </lineage>
</organism>
<name>A0A174SAG3_BACUN</name>
<feature type="transmembrane region" description="Helical" evidence="6">
    <location>
        <begin position="12"/>
        <end position="34"/>
    </location>
</feature>
<accession>A0A174SAG3</accession>
<feature type="transmembrane region" description="Helical" evidence="6">
    <location>
        <begin position="132"/>
        <end position="150"/>
    </location>
</feature>